<evidence type="ECO:0000256" key="1">
    <source>
        <dbReference type="ARBA" id="ARBA00022468"/>
    </source>
</evidence>
<dbReference type="OrthoDB" id="10264062at2759"/>
<dbReference type="CDD" id="cd17687">
    <property type="entry name" value="RUN_SGSM1_like"/>
    <property type="match status" value="1"/>
</dbReference>
<dbReference type="Pfam" id="PF12068">
    <property type="entry name" value="PH_RBD"/>
    <property type="match status" value="1"/>
</dbReference>
<dbReference type="GeneID" id="20214618"/>
<dbReference type="Pfam" id="PF02759">
    <property type="entry name" value="RUN"/>
    <property type="match status" value="1"/>
</dbReference>
<dbReference type="InterPro" id="IPR037745">
    <property type="entry name" value="SGSM1/2"/>
</dbReference>
<name>T1G0M0_HELRO</name>
<evidence type="ECO:0008006" key="9">
    <source>
        <dbReference type="Google" id="ProtNLM"/>
    </source>
</evidence>
<dbReference type="SUPFAM" id="SSF140741">
    <property type="entry name" value="RUN domain-like"/>
    <property type="match status" value="1"/>
</dbReference>
<dbReference type="FunFam" id="1.10.8.270:FF:000064">
    <property type="entry name" value="Small G protein-signaling modulator 1b"/>
    <property type="match status" value="1"/>
</dbReference>
<dbReference type="InterPro" id="IPR037213">
    <property type="entry name" value="Run_dom_sf"/>
</dbReference>
<keyword evidence="1" id="KW-0343">GTPase activation</keyword>
<dbReference type="eggNOG" id="KOG1648">
    <property type="taxonomic scope" value="Eukaryota"/>
</dbReference>
<dbReference type="InParanoid" id="T1G0M0"/>
<reference evidence="8" key="1">
    <citation type="submission" date="2012-12" db="EMBL/GenBank/DDBJ databases">
        <authorList>
            <person name="Hellsten U."/>
            <person name="Grimwood J."/>
            <person name="Chapman J.A."/>
            <person name="Shapiro H."/>
            <person name="Aerts A."/>
            <person name="Otillar R.P."/>
            <person name="Terry A.Y."/>
            <person name="Boore J.L."/>
            <person name="Simakov O."/>
            <person name="Marletaz F."/>
            <person name="Cho S.-J."/>
            <person name="Edsinger-Gonzales E."/>
            <person name="Havlak P."/>
            <person name="Kuo D.-H."/>
            <person name="Larsson T."/>
            <person name="Lv J."/>
            <person name="Arendt D."/>
            <person name="Savage R."/>
            <person name="Osoegawa K."/>
            <person name="de Jong P."/>
            <person name="Lindberg D.R."/>
            <person name="Seaver E.C."/>
            <person name="Weisblat D.A."/>
            <person name="Putnam N.H."/>
            <person name="Grigoriev I.V."/>
            <person name="Rokhsar D.S."/>
        </authorList>
    </citation>
    <scope>NUCLEOTIDE SEQUENCE</scope>
</reference>
<dbReference type="Gene3D" id="1.10.8.270">
    <property type="entry name" value="putative rabgap domain of human tbc1 domain family member 14 like domains"/>
    <property type="match status" value="1"/>
</dbReference>
<feature type="compositionally biased region" description="Low complexity" evidence="3">
    <location>
        <begin position="698"/>
        <end position="716"/>
    </location>
</feature>
<dbReference type="EMBL" id="KB095812">
    <property type="protein sequence ID" value="ESO11592.1"/>
    <property type="molecule type" value="Genomic_DNA"/>
</dbReference>
<dbReference type="KEGG" id="hro:HELRODRAFT_71468"/>
<dbReference type="InterPro" id="IPR000195">
    <property type="entry name" value="Rab-GAP-TBC_dom"/>
</dbReference>
<sequence length="970" mass="109941">QVKQIMEESVTRKFVHEESSSIISLCAAVECCLQHGLKKRALGLFKNSTTMALLQKVAKSFEPAARLVKILNELEKMHDRLFTTTASSSSSASSLSSNHLSHLSRKTNSKYLWLRVALYEKQLAKIVDYLVRNSSKYYEKEALISDPVCGAILASLLVGPCALEFSHMKTVDHLWTDPPAKELMQRHRIHSSTNHHLAHADSPKRLALQVLRRNVIVSSRTTPMIAKEYVESLHQNNKSTLLYGKNNVIIQPVCADVREDIQPMAGYLSLHQNNSLSLVVKWTPNQLMNIGNNDNNNVDGNNNAPSLDRSQYWNYALAINLDDIVYLHCHQQADSGGIVVMVGHDGVQRPPIRLPRGGHLHAFLSCIEAGLSPRGHLEPPLNDSVSEGVCHFALEDIVTDLSYYFVMGVLIVFFAVTQPDDALPMLIKKKIGGASHMLSSLIGSMTDEITSAFNQSLTAVRQLCDTMTSQILSRAFYGWLSHCRQLKTVRTHLSGLVNATIHQSEQPANQKQAGLTKECWKELTQSGKVSDELMLYKLVYYGGCDGDIRKEVWPFLLEHYRMDSTVEDRQMVDERTKDEYYRLMDEWKEVEAYLKTQVSSDEDDDDDLYLMMMTISKLSTAPGQGEANRRRYSDVDDSQLLQQQQQRQQQQQQQQRHQVTDDVVVDDGDGYVEDDDDVDDDVEDVVYSDKSQNDALLATTTPTTTSSAAPTTTTSSSSITTTATVAVAATTTAAANGVDDIAAKYTADLLESFALNLHRIDKDVHRCDRNHAYFAQLTNLSKLRNVMGTYVWQNMEMGYVQGMCDLVAPLLVIMDDEPKVYSCFCELMQRMSANFPNGSAMDQHFGNMRSLIQIMDPELFEHMRQYGDYTHFYFSYRWFLLDFKRELVYSDIFMVWETIWTAKHICSRHFVLFVALAMVEYYRDVIIDNQMDFTDIIKFFNELAEKHNAVDIVNIARGLVNKLQVLIENK</sequence>
<dbReference type="FunFam" id="1.10.472.80:FF:000004">
    <property type="entry name" value="Small G protein signaling modulator 1"/>
    <property type="match status" value="1"/>
</dbReference>
<protein>
    <recommendedName>
        <fullName evidence="9">Rab-GAP TBC domain-containing protein</fullName>
    </recommendedName>
</protein>
<dbReference type="Gene3D" id="1.10.472.80">
    <property type="entry name" value="Ypt/Rab-GAP domain of gyp1p, domain 3"/>
    <property type="match status" value="1"/>
</dbReference>
<dbReference type="InterPro" id="IPR035969">
    <property type="entry name" value="Rab-GAP_TBC_sf"/>
</dbReference>
<dbReference type="InterPro" id="IPR021935">
    <property type="entry name" value="SGSM1/2_RBD"/>
</dbReference>
<dbReference type="Gene3D" id="2.30.29.230">
    <property type="match status" value="1"/>
</dbReference>
<reference evidence="6 8" key="2">
    <citation type="journal article" date="2013" name="Nature">
        <title>Insights into bilaterian evolution from three spiralian genomes.</title>
        <authorList>
            <person name="Simakov O."/>
            <person name="Marletaz F."/>
            <person name="Cho S.J."/>
            <person name="Edsinger-Gonzales E."/>
            <person name="Havlak P."/>
            <person name="Hellsten U."/>
            <person name="Kuo D.H."/>
            <person name="Larsson T."/>
            <person name="Lv J."/>
            <person name="Arendt D."/>
            <person name="Savage R."/>
            <person name="Osoegawa K."/>
            <person name="de Jong P."/>
            <person name="Grimwood J."/>
            <person name="Chapman J.A."/>
            <person name="Shapiro H."/>
            <person name="Aerts A."/>
            <person name="Otillar R.P."/>
            <person name="Terry A.Y."/>
            <person name="Boore J.L."/>
            <person name="Grigoriev I.V."/>
            <person name="Lindberg D.R."/>
            <person name="Seaver E.C."/>
            <person name="Weisblat D.A."/>
            <person name="Putnam N.H."/>
            <person name="Rokhsar D.S."/>
        </authorList>
    </citation>
    <scope>NUCLEOTIDE SEQUENCE</scope>
</reference>
<dbReference type="CDD" id="cd15784">
    <property type="entry name" value="PH_RUTBC"/>
    <property type="match status" value="1"/>
</dbReference>
<feature type="domain" description="Rab-GAP TBC" evidence="4">
    <location>
        <begin position="543"/>
        <end position="903"/>
    </location>
</feature>
<dbReference type="EMBL" id="AMQM01002472">
    <property type="status" value="NOT_ANNOTATED_CDS"/>
    <property type="molecule type" value="Genomic_DNA"/>
</dbReference>
<evidence type="ECO:0000256" key="3">
    <source>
        <dbReference type="SAM" id="MobiDB-lite"/>
    </source>
</evidence>
<dbReference type="PROSITE" id="PS50086">
    <property type="entry name" value="TBC_RABGAP"/>
    <property type="match status" value="1"/>
</dbReference>
<evidence type="ECO:0000256" key="2">
    <source>
        <dbReference type="ARBA" id="ARBA00034124"/>
    </source>
</evidence>
<dbReference type="GO" id="GO:0031410">
    <property type="term" value="C:cytoplasmic vesicle"/>
    <property type="evidence" value="ECO:0007669"/>
    <property type="project" value="UniProtKB-ARBA"/>
</dbReference>
<dbReference type="SMART" id="SM00164">
    <property type="entry name" value="TBC"/>
    <property type="match status" value="1"/>
</dbReference>
<feature type="domain" description="RUN" evidence="5">
    <location>
        <begin position="16"/>
        <end position="172"/>
    </location>
</feature>
<dbReference type="EnsemblMetazoa" id="HelroT71468">
    <property type="protein sequence ID" value="HelroP71468"/>
    <property type="gene ID" value="HelroG71468"/>
</dbReference>
<dbReference type="FunCoup" id="T1G0M0">
    <property type="interactions" value="155"/>
</dbReference>
<dbReference type="SUPFAM" id="SSF47923">
    <property type="entry name" value="Ypt/Rab-GAP domain of gyp1p"/>
    <property type="match status" value="2"/>
</dbReference>
<dbReference type="CTD" id="20214618"/>
<evidence type="ECO:0000259" key="4">
    <source>
        <dbReference type="PROSITE" id="PS50086"/>
    </source>
</evidence>
<feature type="region of interest" description="Disordered" evidence="3">
    <location>
        <begin position="620"/>
        <end position="716"/>
    </location>
</feature>
<dbReference type="FunFam" id="2.30.29.230:FF:000008">
    <property type="entry name" value="Small G protein signaling modulator 2"/>
    <property type="match status" value="1"/>
</dbReference>
<evidence type="ECO:0000259" key="5">
    <source>
        <dbReference type="PROSITE" id="PS50826"/>
    </source>
</evidence>
<proteinExistence type="inferred from homology"/>
<dbReference type="SMART" id="SM00593">
    <property type="entry name" value="RUN"/>
    <property type="match status" value="1"/>
</dbReference>
<dbReference type="STRING" id="6412.T1G0M0"/>
<feature type="compositionally biased region" description="Acidic residues" evidence="3">
    <location>
        <begin position="663"/>
        <end position="686"/>
    </location>
</feature>
<keyword evidence="8" id="KW-1185">Reference proteome</keyword>
<dbReference type="Pfam" id="PF00566">
    <property type="entry name" value="RabGAP-TBC"/>
    <property type="match status" value="1"/>
</dbReference>
<comment type="similarity">
    <text evidence="2">Belongs to the RUTBC family.</text>
</comment>
<dbReference type="AlphaFoldDB" id="T1G0M0"/>
<dbReference type="PROSITE" id="PS50826">
    <property type="entry name" value="RUN"/>
    <property type="match status" value="1"/>
</dbReference>
<evidence type="ECO:0000313" key="8">
    <source>
        <dbReference type="Proteomes" id="UP000015101"/>
    </source>
</evidence>
<dbReference type="Proteomes" id="UP000015101">
    <property type="component" value="Unassembled WGS sequence"/>
</dbReference>
<evidence type="ECO:0000313" key="7">
    <source>
        <dbReference type="EnsemblMetazoa" id="HelroP71468"/>
    </source>
</evidence>
<dbReference type="Gene3D" id="1.20.58.900">
    <property type="match status" value="1"/>
</dbReference>
<evidence type="ECO:0000313" key="6">
    <source>
        <dbReference type="EMBL" id="ESO11592.1"/>
    </source>
</evidence>
<dbReference type="RefSeq" id="XP_009010080.1">
    <property type="nucleotide sequence ID" value="XM_009011832.1"/>
</dbReference>
<dbReference type="PANTHER" id="PTHR22957:SF502">
    <property type="entry name" value="SMALL G PROTEIN SIGNALING MODULATOR 2-RELATED"/>
    <property type="match status" value="1"/>
</dbReference>
<dbReference type="HOGENOM" id="CLU_006235_0_0_1"/>
<dbReference type="PANTHER" id="PTHR22957">
    <property type="entry name" value="TBC1 DOMAIN FAMILY MEMBER GTPASE-ACTIVATING PROTEIN"/>
    <property type="match status" value="1"/>
</dbReference>
<reference evidence="7" key="3">
    <citation type="submission" date="2015-06" db="UniProtKB">
        <authorList>
            <consortium name="EnsemblMetazoa"/>
        </authorList>
    </citation>
    <scope>IDENTIFICATION</scope>
</reference>
<feature type="compositionally biased region" description="Low complexity" evidence="3">
    <location>
        <begin position="638"/>
        <end position="657"/>
    </location>
</feature>
<dbReference type="GO" id="GO:0005096">
    <property type="term" value="F:GTPase activator activity"/>
    <property type="evidence" value="ECO:0000318"/>
    <property type="project" value="GO_Central"/>
</dbReference>
<dbReference type="InterPro" id="IPR004012">
    <property type="entry name" value="Run_dom"/>
</dbReference>
<dbReference type="OMA" id="CDRNYAY"/>
<accession>T1G0M0</accession>
<gene>
    <name evidence="7" type="primary">20214618</name>
    <name evidence="6" type="ORF">HELRODRAFT_71468</name>
</gene>
<organism evidence="7 8">
    <name type="scientific">Helobdella robusta</name>
    <name type="common">Californian leech</name>
    <dbReference type="NCBI Taxonomy" id="6412"/>
    <lineage>
        <taxon>Eukaryota</taxon>
        <taxon>Metazoa</taxon>
        <taxon>Spiralia</taxon>
        <taxon>Lophotrochozoa</taxon>
        <taxon>Annelida</taxon>
        <taxon>Clitellata</taxon>
        <taxon>Hirudinea</taxon>
        <taxon>Rhynchobdellida</taxon>
        <taxon>Glossiphoniidae</taxon>
        <taxon>Helobdella</taxon>
    </lineage>
</organism>